<sequence length="118" mass="12829">MRYLYLLYLEEGGWDAMTPEQQAEGEGAYMAYTEALQTAGILIGANRLQPSPSATTVRLTGGKSQVLDGPYADTKEQLGGYYLVELPDLDQALAWAARCPTVGHGVVEVRPVWPPRTG</sequence>
<proteinExistence type="inferred from homology"/>
<dbReference type="Proteomes" id="UP000523821">
    <property type="component" value="Unassembled WGS sequence"/>
</dbReference>
<dbReference type="AlphaFoldDB" id="A0A7W9CUV7"/>
<dbReference type="InterPro" id="IPR011008">
    <property type="entry name" value="Dimeric_a/b-barrel"/>
</dbReference>
<evidence type="ECO:0000313" key="3">
    <source>
        <dbReference type="EMBL" id="MBB5752332.1"/>
    </source>
</evidence>
<dbReference type="PANTHER" id="PTHR35174">
    <property type="entry name" value="BLL7171 PROTEIN-RELATED"/>
    <property type="match status" value="1"/>
</dbReference>
<gene>
    <name evidence="3" type="ORF">GGQ63_001384</name>
</gene>
<comment type="similarity">
    <text evidence="1">Belongs to the YciI family.</text>
</comment>
<dbReference type="Pfam" id="PF03795">
    <property type="entry name" value="YCII"/>
    <property type="match status" value="1"/>
</dbReference>
<comment type="caution">
    <text evidence="3">The sequence shown here is derived from an EMBL/GenBank/DDBJ whole genome shotgun (WGS) entry which is preliminary data.</text>
</comment>
<dbReference type="Gene3D" id="3.30.70.1060">
    <property type="entry name" value="Dimeric alpha+beta barrel"/>
    <property type="match status" value="1"/>
</dbReference>
<feature type="domain" description="YCII-related" evidence="2">
    <location>
        <begin position="1"/>
        <end position="114"/>
    </location>
</feature>
<evidence type="ECO:0000259" key="2">
    <source>
        <dbReference type="Pfam" id="PF03795"/>
    </source>
</evidence>
<evidence type="ECO:0000256" key="1">
    <source>
        <dbReference type="ARBA" id="ARBA00007689"/>
    </source>
</evidence>
<dbReference type="RefSeq" id="WP_183853887.1">
    <property type="nucleotide sequence ID" value="NZ_JACHOO010000002.1"/>
</dbReference>
<evidence type="ECO:0000313" key="4">
    <source>
        <dbReference type="Proteomes" id="UP000523821"/>
    </source>
</evidence>
<dbReference type="EMBL" id="JACHOO010000002">
    <property type="protein sequence ID" value="MBB5752332.1"/>
    <property type="molecule type" value="Genomic_DNA"/>
</dbReference>
<organism evidence="3 4">
    <name type="scientific">Prosthecomicrobium pneumaticum</name>
    <dbReference type="NCBI Taxonomy" id="81895"/>
    <lineage>
        <taxon>Bacteria</taxon>
        <taxon>Pseudomonadati</taxon>
        <taxon>Pseudomonadota</taxon>
        <taxon>Alphaproteobacteria</taxon>
        <taxon>Hyphomicrobiales</taxon>
        <taxon>Kaistiaceae</taxon>
        <taxon>Prosthecomicrobium</taxon>
    </lineage>
</organism>
<dbReference type="PANTHER" id="PTHR35174:SF3">
    <property type="entry name" value="BLL7171 PROTEIN"/>
    <property type="match status" value="1"/>
</dbReference>
<accession>A0A7W9CUV7</accession>
<name>A0A7W9CUV7_9HYPH</name>
<dbReference type="InterPro" id="IPR005545">
    <property type="entry name" value="YCII"/>
</dbReference>
<protein>
    <recommendedName>
        <fullName evidence="2">YCII-related domain-containing protein</fullName>
    </recommendedName>
</protein>
<dbReference type="SUPFAM" id="SSF54909">
    <property type="entry name" value="Dimeric alpha+beta barrel"/>
    <property type="match status" value="1"/>
</dbReference>
<keyword evidence="4" id="KW-1185">Reference proteome</keyword>
<reference evidence="3 4" key="1">
    <citation type="submission" date="2020-08" db="EMBL/GenBank/DDBJ databases">
        <title>Genomic Encyclopedia of Type Strains, Phase IV (KMG-IV): sequencing the most valuable type-strain genomes for metagenomic binning, comparative biology and taxonomic classification.</title>
        <authorList>
            <person name="Goeker M."/>
        </authorList>
    </citation>
    <scope>NUCLEOTIDE SEQUENCE [LARGE SCALE GENOMIC DNA]</scope>
    <source>
        <strain evidence="3 4">DSM 16268</strain>
    </source>
</reference>